<evidence type="ECO:0000313" key="2">
    <source>
        <dbReference type="Proteomes" id="UP000053989"/>
    </source>
</evidence>
<proteinExistence type="predicted"/>
<name>A0A0C3E7W6_9AGAM</name>
<evidence type="ECO:0000313" key="1">
    <source>
        <dbReference type="EMBL" id="KIM68865.1"/>
    </source>
</evidence>
<dbReference type="Proteomes" id="UP000053989">
    <property type="component" value="Unassembled WGS sequence"/>
</dbReference>
<dbReference type="HOGENOM" id="CLU_2723684_0_0_1"/>
<protein>
    <submittedName>
        <fullName evidence="1">Uncharacterized protein</fullName>
    </submittedName>
</protein>
<organism evidence="1 2">
    <name type="scientific">Scleroderma citrinum Foug A</name>
    <dbReference type="NCBI Taxonomy" id="1036808"/>
    <lineage>
        <taxon>Eukaryota</taxon>
        <taxon>Fungi</taxon>
        <taxon>Dikarya</taxon>
        <taxon>Basidiomycota</taxon>
        <taxon>Agaricomycotina</taxon>
        <taxon>Agaricomycetes</taxon>
        <taxon>Agaricomycetidae</taxon>
        <taxon>Boletales</taxon>
        <taxon>Sclerodermatineae</taxon>
        <taxon>Sclerodermataceae</taxon>
        <taxon>Scleroderma</taxon>
    </lineage>
</organism>
<dbReference type="AlphaFoldDB" id="A0A0C3E7W6"/>
<keyword evidence="2" id="KW-1185">Reference proteome</keyword>
<sequence>MDGKYVTCKGLRAFASDSHLSELNTISQEPTLKQPFPEMSNAQNTLSPRSRINKAQQEVSNSFPPLPYFHSF</sequence>
<reference evidence="2" key="2">
    <citation type="submission" date="2015-01" db="EMBL/GenBank/DDBJ databases">
        <title>Evolutionary Origins and Diversification of the Mycorrhizal Mutualists.</title>
        <authorList>
            <consortium name="DOE Joint Genome Institute"/>
            <consortium name="Mycorrhizal Genomics Consortium"/>
            <person name="Kohler A."/>
            <person name="Kuo A."/>
            <person name="Nagy L.G."/>
            <person name="Floudas D."/>
            <person name="Copeland A."/>
            <person name="Barry K.W."/>
            <person name="Cichocki N."/>
            <person name="Veneault-Fourrey C."/>
            <person name="LaButti K."/>
            <person name="Lindquist E.A."/>
            <person name="Lipzen A."/>
            <person name="Lundell T."/>
            <person name="Morin E."/>
            <person name="Murat C."/>
            <person name="Riley R."/>
            <person name="Ohm R."/>
            <person name="Sun H."/>
            <person name="Tunlid A."/>
            <person name="Henrissat B."/>
            <person name="Grigoriev I.V."/>
            <person name="Hibbett D.S."/>
            <person name="Martin F."/>
        </authorList>
    </citation>
    <scope>NUCLEOTIDE SEQUENCE [LARGE SCALE GENOMIC DNA]</scope>
    <source>
        <strain evidence="2">Foug A</strain>
    </source>
</reference>
<dbReference type="EMBL" id="KN822008">
    <property type="protein sequence ID" value="KIM68865.1"/>
    <property type="molecule type" value="Genomic_DNA"/>
</dbReference>
<gene>
    <name evidence="1" type="ORF">SCLCIDRAFT_1209074</name>
</gene>
<reference evidence="1 2" key="1">
    <citation type="submission" date="2014-04" db="EMBL/GenBank/DDBJ databases">
        <authorList>
            <consortium name="DOE Joint Genome Institute"/>
            <person name="Kuo A."/>
            <person name="Kohler A."/>
            <person name="Nagy L.G."/>
            <person name="Floudas D."/>
            <person name="Copeland A."/>
            <person name="Barry K.W."/>
            <person name="Cichocki N."/>
            <person name="Veneault-Fourrey C."/>
            <person name="LaButti K."/>
            <person name="Lindquist E.A."/>
            <person name="Lipzen A."/>
            <person name="Lundell T."/>
            <person name="Morin E."/>
            <person name="Murat C."/>
            <person name="Sun H."/>
            <person name="Tunlid A."/>
            <person name="Henrissat B."/>
            <person name="Grigoriev I.V."/>
            <person name="Hibbett D.S."/>
            <person name="Martin F."/>
            <person name="Nordberg H.P."/>
            <person name="Cantor M.N."/>
            <person name="Hua S.X."/>
        </authorList>
    </citation>
    <scope>NUCLEOTIDE SEQUENCE [LARGE SCALE GENOMIC DNA]</scope>
    <source>
        <strain evidence="1 2">Foug A</strain>
    </source>
</reference>
<dbReference type="InParanoid" id="A0A0C3E7W6"/>
<accession>A0A0C3E7W6</accession>